<dbReference type="Pfam" id="PF03704">
    <property type="entry name" value="BTAD"/>
    <property type="match status" value="1"/>
</dbReference>
<dbReference type="PANTHER" id="PTHR35807">
    <property type="entry name" value="TRANSCRIPTIONAL REGULATOR REDD-RELATED"/>
    <property type="match status" value="1"/>
</dbReference>
<keyword evidence="4" id="KW-0804">Transcription</keyword>
<evidence type="ECO:0000256" key="3">
    <source>
        <dbReference type="ARBA" id="ARBA00023125"/>
    </source>
</evidence>
<dbReference type="Gene3D" id="1.25.40.10">
    <property type="entry name" value="Tetratricopeptide repeat domain"/>
    <property type="match status" value="2"/>
</dbReference>
<dbReference type="InterPro" id="IPR036388">
    <property type="entry name" value="WH-like_DNA-bd_sf"/>
</dbReference>
<evidence type="ECO:0000256" key="4">
    <source>
        <dbReference type="ARBA" id="ARBA00023163"/>
    </source>
</evidence>
<accession>A0A563EIN4</accession>
<gene>
    <name evidence="6" type="ORF">FKR81_35050</name>
</gene>
<dbReference type="SUPFAM" id="SSF46894">
    <property type="entry name" value="C-terminal effector domain of the bipartite response regulators"/>
    <property type="match status" value="1"/>
</dbReference>
<dbReference type="InterPro" id="IPR016032">
    <property type="entry name" value="Sig_transdc_resp-reg_C-effctor"/>
</dbReference>
<dbReference type="Proteomes" id="UP000316639">
    <property type="component" value="Unassembled WGS sequence"/>
</dbReference>
<organism evidence="6 7">
    <name type="scientific">Lentzea tibetensis</name>
    <dbReference type="NCBI Taxonomy" id="2591470"/>
    <lineage>
        <taxon>Bacteria</taxon>
        <taxon>Bacillati</taxon>
        <taxon>Actinomycetota</taxon>
        <taxon>Actinomycetes</taxon>
        <taxon>Pseudonocardiales</taxon>
        <taxon>Pseudonocardiaceae</taxon>
        <taxon>Lentzea</taxon>
    </lineage>
</organism>
<dbReference type="CDD" id="cd15831">
    <property type="entry name" value="BTAD"/>
    <property type="match status" value="1"/>
</dbReference>
<dbReference type="OrthoDB" id="3587032at2"/>
<dbReference type="AlphaFoldDB" id="A0A563EIN4"/>
<comment type="similarity">
    <text evidence="1">Belongs to the AfsR/DnrI/RedD regulatory family.</text>
</comment>
<dbReference type="GO" id="GO:0006355">
    <property type="term" value="P:regulation of DNA-templated transcription"/>
    <property type="evidence" value="ECO:0007669"/>
    <property type="project" value="InterPro"/>
</dbReference>
<dbReference type="EMBL" id="VOBR01000031">
    <property type="protein sequence ID" value="TWP46674.1"/>
    <property type="molecule type" value="Genomic_DNA"/>
</dbReference>
<dbReference type="GO" id="GO:0000160">
    <property type="term" value="P:phosphorelay signal transduction system"/>
    <property type="evidence" value="ECO:0007669"/>
    <property type="project" value="InterPro"/>
</dbReference>
<keyword evidence="7" id="KW-1185">Reference proteome</keyword>
<keyword evidence="3" id="KW-0238">DNA-binding</keyword>
<dbReference type="InterPro" id="IPR027417">
    <property type="entry name" value="P-loop_NTPase"/>
</dbReference>
<dbReference type="SUPFAM" id="SSF52540">
    <property type="entry name" value="P-loop containing nucleoside triphosphate hydrolases"/>
    <property type="match status" value="1"/>
</dbReference>
<evidence type="ECO:0000313" key="7">
    <source>
        <dbReference type="Proteomes" id="UP000316639"/>
    </source>
</evidence>
<dbReference type="InterPro" id="IPR001867">
    <property type="entry name" value="OmpR/PhoB-type_DNA-bd"/>
</dbReference>
<feature type="domain" description="Bacterial transcriptional activator" evidence="5">
    <location>
        <begin position="110"/>
        <end position="253"/>
    </location>
</feature>
<dbReference type="Pfam" id="PF00486">
    <property type="entry name" value="Trans_reg_C"/>
    <property type="match status" value="1"/>
</dbReference>
<keyword evidence="2" id="KW-0805">Transcription regulation</keyword>
<dbReference type="Pfam" id="PF13424">
    <property type="entry name" value="TPR_12"/>
    <property type="match status" value="1"/>
</dbReference>
<dbReference type="PRINTS" id="PR00364">
    <property type="entry name" value="DISEASERSIST"/>
</dbReference>
<dbReference type="InterPro" id="IPR002182">
    <property type="entry name" value="NB-ARC"/>
</dbReference>
<evidence type="ECO:0000313" key="6">
    <source>
        <dbReference type="EMBL" id="TWP46674.1"/>
    </source>
</evidence>
<dbReference type="SMART" id="SM01043">
    <property type="entry name" value="BTAD"/>
    <property type="match status" value="1"/>
</dbReference>
<dbReference type="Gene3D" id="1.10.10.10">
    <property type="entry name" value="Winged helix-like DNA-binding domain superfamily/Winged helix DNA-binding domain"/>
    <property type="match status" value="1"/>
</dbReference>
<dbReference type="PANTHER" id="PTHR35807:SF1">
    <property type="entry name" value="TRANSCRIPTIONAL REGULATOR REDD"/>
    <property type="match status" value="1"/>
</dbReference>
<dbReference type="InterPro" id="IPR011990">
    <property type="entry name" value="TPR-like_helical_dom_sf"/>
</dbReference>
<dbReference type="InterPro" id="IPR005158">
    <property type="entry name" value="BTAD"/>
</dbReference>
<name>A0A563EIN4_9PSEU</name>
<comment type="caution">
    <text evidence="6">The sequence shown here is derived from an EMBL/GenBank/DDBJ whole genome shotgun (WGS) entry which is preliminary data.</text>
</comment>
<proteinExistence type="inferred from homology"/>
<dbReference type="SUPFAM" id="SSF48452">
    <property type="entry name" value="TPR-like"/>
    <property type="match status" value="3"/>
</dbReference>
<dbReference type="GO" id="GO:0003677">
    <property type="term" value="F:DNA binding"/>
    <property type="evidence" value="ECO:0007669"/>
    <property type="project" value="UniProtKB-KW"/>
</dbReference>
<dbReference type="InterPro" id="IPR051677">
    <property type="entry name" value="AfsR-DnrI-RedD_regulator"/>
</dbReference>
<reference evidence="6 7" key="1">
    <citation type="submission" date="2019-07" db="EMBL/GenBank/DDBJ databases">
        <title>Lentzea xizangensis sp. nov., isolated from Qinghai-Tibetan Plateau Soils.</title>
        <authorList>
            <person name="Huang J."/>
        </authorList>
    </citation>
    <scope>NUCLEOTIDE SEQUENCE [LARGE SCALE GENOMIC DNA]</scope>
    <source>
        <strain evidence="6 7">FXJ1.1311</strain>
    </source>
</reference>
<sequence length="993" mass="108716">MNVPRTTIADNDVTFRALGPLELVSPSGDARPLGGRQQVVLATLLVRANQVVSIDQLVGAIWNNTPPSTSRAQVQFCVHALRSEFKALELPANIVTQRPGYKLDVAARRIDANLFESQIEQARRLARHDDLKGAVTAFRSALALWRGPVLEGAVPWVRDQLVWLNELRTTALEECIGHELELGRHRDVVGELRTLVVEHPLSEEFRYLLMLALYRSGRQCEALDAYRDGRTVLINELGLDPGTKLKELEVAILADNGSLVQAPPPAAPDSRCDGWTSPRQLPSAIHDFTGRAALVATIEQSLLRDGNGATASAVPVVSLVGKAGVGKSALAVQVAHQVAARSFPDGQLYVNLKSTTGQAITAHEALGRFLRALGVGGDSIPETEDERAEMYRGFLADRRVLVVLEDASSELQVSALVPGTATCAVLLTGRTRLAGLAGAAVIPVDVLEPREALMLLEASVGTARLNNELREARALVRIAGCLPLALRIIGARLAARPHWSLSSMVTRLADESQRLDELVHGDMHVRGTLALAYSGLDASTATLVRRLGALNTDEFPAWMATVALDNDPRAPDQLDRLVDTQLLDAVDNGSPTAPRFRFHDLIRIFARERLREIEPDSELEVLRRALGAWLFSAEHAHRRLYGGDFAILHGTADRWPLPAAQMRTVVEDPLRWLELERANICAAIAHGVDAGLDELSWDLAVTAVSLFEVRSYFDDWMDTHQQVLHLTRSKGNHRGTGAVLCSLGSLHLNQNHLDLAREVLIPAFDIFRELNDTHGLALTLRNLGLLDRQTGQPAEAVRRYHEALANFARVGDVVGQAGVLSQIAQIELDDGRAARALELLQKAALICGEVRSVRMESQIRYKICKVLIAQGDYETAATLIAEVLDLVREANDRQGQSYAVHLAGVVDMHRGRLDAAAEQLGTAIVICERNNDRVNAARARLTLSRVELMRTHASPALELAQQANLTFLEYKMPHWSELAVNQMELVRRDGGAK</sequence>
<dbReference type="Pfam" id="PF00931">
    <property type="entry name" value="NB-ARC"/>
    <property type="match status" value="1"/>
</dbReference>
<dbReference type="Gene3D" id="3.40.50.300">
    <property type="entry name" value="P-loop containing nucleotide triphosphate hydrolases"/>
    <property type="match status" value="1"/>
</dbReference>
<evidence type="ECO:0000256" key="1">
    <source>
        <dbReference type="ARBA" id="ARBA00005820"/>
    </source>
</evidence>
<evidence type="ECO:0000259" key="5">
    <source>
        <dbReference type="SMART" id="SM01043"/>
    </source>
</evidence>
<protein>
    <submittedName>
        <fullName evidence="6">Tetratricopeptide repeat protein</fullName>
    </submittedName>
</protein>
<evidence type="ECO:0000256" key="2">
    <source>
        <dbReference type="ARBA" id="ARBA00023015"/>
    </source>
</evidence>
<dbReference type="GO" id="GO:0043531">
    <property type="term" value="F:ADP binding"/>
    <property type="evidence" value="ECO:0007669"/>
    <property type="project" value="InterPro"/>
</dbReference>